<comment type="caution">
    <text evidence="1">The sequence shown here is derived from an EMBL/GenBank/DDBJ whole genome shotgun (WGS) entry which is preliminary data.</text>
</comment>
<protein>
    <submittedName>
        <fullName evidence="1">Uncharacterized protein</fullName>
    </submittedName>
</protein>
<keyword evidence="2" id="KW-1185">Reference proteome</keyword>
<evidence type="ECO:0000313" key="2">
    <source>
        <dbReference type="Proteomes" id="UP001500620"/>
    </source>
</evidence>
<dbReference type="EMBL" id="BAABAT010000043">
    <property type="protein sequence ID" value="GAA4260904.1"/>
    <property type="molecule type" value="Genomic_DNA"/>
</dbReference>
<gene>
    <name evidence="1" type="ORF">GCM10022255_091410</name>
</gene>
<evidence type="ECO:0000313" key="1">
    <source>
        <dbReference type="EMBL" id="GAA4260904.1"/>
    </source>
</evidence>
<sequence>MEGRNAHPSLPGDLLDEEALHVVVADPAHRPGDVAEAAVGQPELANRRALLAGHEPPEDLAFDQWREYRDVARPVEQAHEADDGVQQLGGRGAHDEAGRHVVADIRQIAGCRLQEHVGDGGRIEVQADPEAGELRAGLDEMAAHGQVDGGDEVLPGPVAVDAIAQRQPLGALCHHREDPAVDGRRRRVRPVGPEDQHVVDPGLQVGARVAGQQAAELVEGHT</sequence>
<organism evidence="1 2">
    <name type="scientific">Dactylosporangium darangshiense</name>
    <dbReference type="NCBI Taxonomy" id="579108"/>
    <lineage>
        <taxon>Bacteria</taxon>
        <taxon>Bacillati</taxon>
        <taxon>Actinomycetota</taxon>
        <taxon>Actinomycetes</taxon>
        <taxon>Micromonosporales</taxon>
        <taxon>Micromonosporaceae</taxon>
        <taxon>Dactylosporangium</taxon>
    </lineage>
</organism>
<proteinExistence type="predicted"/>
<reference evidence="2" key="1">
    <citation type="journal article" date="2019" name="Int. J. Syst. Evol. Microbiol.">
        <title>The Global Catalogue of Microorganisms (GCM) 10K type strain sequencing project: providing services to taxonomists for standard genome sequencing and annotation.</title>
        <authorList>
            <consortium name="The Broad Institute Genomics Platform"/>
            <consortium name="The Broad Institute Genome Sequencing Center for Infectious Disease"/>
            <person name="Wu L."/>
            <person name="Ma J."/>
        </authorList>
    </citation>
    <scope>NUCLEOTIDE SEQUENCE [LARGE SCALE GENOMIC DNA]</scope>
    <source>
        <strain evidence="2">JCM 17441</strain>
    </source>
</reference>
<name>A0ABP8DP51_9ACTN</name>
<dbReference type="Proteomes" id="UP001500620">
    <property type="component" value="Unassembled WGS sequence"/>
</dbReference>
<accession>A0ABP8DP51</accession>